<evidence type="ECO:0000313" key="1">
    <source>
        <dbReference type="EMBL" id="JAE15359.1"/>
    </source>
</evidence>
<accession>A0A0A9FVU2</accession>
<reference evidence="1" key="1">
    <citation type="submission" date="2014-09" db="EMBL/GenBank/DDBJ databases">
        <authorList>
            <person name="Magalhaes I.L.F."/>
            <person name="Oliveira U."/>
            <person name="Santos F.R."/>
            <person name="Vidigal T.H.D.A."/>
            <person name="Brescovit A.D."/>
            <person name="Santos A.J."/>
        </authorList>
    </citation>
    <scope>NUCLEOTIDE SEQUENCE</scope>
    <source>
        <tissue evidence="1">Shoot tissue taken approximately 20 cm above the soil surface</tissue>
    </source>
</reference>
<dbReference type="AlphaFoldDB" id="A0A0A9FVU2"/>
<reference evidence="1" key="2">
    <citation type="journal article" date="2015" name="Data Brief">
        <title>Shoot transcriptome of the giant reed, Arundo donax.</title>
        <authorList>
            <person name="Barrero R.A."/>
            <person name="Guerrero F.D."/>
            <person name="Moolhuijzen P."/>
            <person name="Goolsby J.A."/>
            <person name="Tidwell J."/>
            <person name="Bellgard S.E."/>
            <person name="Bellgard M.I."/>
        </authorList>
    </citation>
    <scope>NUCLEOTIDE SEQUENCE</scope>
    <source>
        <tissue evidence="1">Shoot tissue taken approximately 20 cm above the soil surface</tissue>
    </source>
</reference>
<organism evidence="1">
    <name type="scientific">Arundo donax</name>
    <name type="common">Giant reed</name>
    <name type="synonym">Donax arundinaceus</name>
    <dbReference type="NCBI Taxonomy" id="35708"/>
    <lineage>
        <taxon>Eukaryota</taxon>
        <taxon>Viridiplantae</taxon>
        <taxon>Streptophyta</taxon>
        <taxon>Embryophyta</taxon>
        <taxon>Tracheophyta</taxon>
        <taxon>Spermatophyta</taxon>
        <taxon>Magnoliopsida</taxon>
        <taxon>Liliopsida</taxon>
        <taxon>Poales</taxon>
        <taxon>Poaceae</taxon>
        <taxon>PACMAD clade</taxon>
        <taxon>Arundinoideae</taxon>
        <taxon>Arundineae</taxon>
        <taxon>Arundo</taxon>
    </lineage>
</organism>
<proteinExistence type="predicted"/>
<protein>
    <submittedName>
        <fullName evidence="1">Uncharacterized protein</fullName>
    </submittedName>
</protein>
<sequence length="43" mass="4715">MDLPLITQKNRASVQSASFKACRYYSSLRECADIQGCSSPSVC</sequence>
<dbReference type="EMBL" id="GBRH01182537">
    <property type="protein sequence ID" value="JAE15359.1"/>
    <property type="molecule type" value="Transcribed_RNA"/>
</dbReference>
<name>A0A0A9FVU2_ARUDO</name>